<dbReference type="Proteomes" id="UP000078492">
    <property type="component" value="Unassembled WGS sequence"/>
</dbReference>
<dbReference type="CDD" id="cd15517">
    <property type="entry name" value="PHD_TCF19_like"/>
    <property type="match status" value="1"/>
</dbReference>
<evidence type="ECO:0000313" key="1">
    <source>
        <dbReference type="EMBL" id="KYN50439.1"/>
    </source>
</evidence>
<dbReference type="SUPFAM" id="SSF57903">
    <property type="entry name" value="FYVE/PHD zinc finger"/>
    <property type="match status" value="1"/>
</dbReference>
<comment type="caution">
    <text evidence="1">The sequence shown here is derived from an EMBL/GenBank/DDBJ whole genome shotgun (WGS) entry which is preliminary data.</text>
</comment>
<accession>A0A151K2U0</accession>
<protein>
    <recommendedName>
        <fullName evidence="3">Zinc finger PHD-type domain-containing protein</fullName>
    </recommendedName>
</protein>
<proteinExistence type="predicted"/>
<evidence type="ECO:0008006" key="3">
    <source>
        <dbReference type="Google" id="ProtNLM"/>
    </source>
</evidence>
<name>A0A151K2U0_9HYME</name>
<gene>
    <name evidence="1" type="ORF">ALC57_00076</name>
</gene>
<dbReference type="EMBL" id="LKEY01014330">
    <property type="protein sequence ID" value="KYN50439.1"/>
    <property type="molecule type" value="Genomic_DNA"/>
</dbReference>
<dbReference type="AlphaFoldDB" id="A0A151K2U0"/>
<dbReference type="InterPro" id="IPR011011">
    <property type="entry name" value="Znf_FYVE_PHD"/>
</dbReference>
<organism evidence="1 2">
    <name type="scientific">Trachymyrmex cornetzi</name>
    <dbReference type="NCBI Taxonomy" id="471704"/>
    <lineage>
        <taxon>Eukaryota</taxon>
        <taxon>Metazoa</taxon>
        <taxon>Ecdysozoa</taxon>
        <taxon>Arthropoda</taxon>
        <taxon>Hexapoda</taxon>
        <taxon>Insecta</taxon>
        <taxon>Pterygota</taxon>
        <taxon>Neoptera</taxon>
        <taxon>Endopterygota</taxon>
        <taxon>Hymenoptera</taxon>
        <taxon>Apocrita</taxon>
        <taxon>Aculeata</taxon>
        <taxon>Formicoidea</taxon>
        <taxon>Formicidae</taxon>
        <taxon>Myrmicinae</taxon>
        <taxon>Trachymyrmex</taxon>
    </lineage>
</organism>
<reference evidence="1 2" key="1">
    <citation type="submission" date="2015-09" db="EMBL/GenBank/DDBJ databases">
        <title>Trachymyrmex cornetzi WGS genome.</title>
        <authorList>
            <person name="Nygaard S."/>
            <person name="Hu H."/>
            <person name="Boomsma J."/>
            <person name="Zhang G."/>
        </authorList>
    </citation>
    <scope>NUCLEOTIDE SEQUENCE [LARGE SCALE GENOMIC DNA]</scope>
    <source>
        <strain evidence="1">Tcor2-1</strain>
        <tissue evidence="1">Whole body</tissue>
    </source>
</reference>
<sequence>MLSNPGVTVTIYHVGQFVKEAFLTSFTPHNLTQGFAKTGIYPLNSNIFSNEDFLPSYVTDRSLPTESDSQQQSEEQSNIVEVTYIHVTQDPTHVTEESESSPQLSTSTKNIVPLERIRPFPKAGPRKKVISKRKMNSAIITDTSEMQKILEKENESRSKKKKIQNMTTIKSIKSLRKKCEISNSSLNSQDILLHSNDSLNKISETKVGKISSNTMAISENTKSSDNNCCVCSIDYSISSEDWYQCKLCSGWAHTSCGNKGNFHFFCNKCF</sequence>
<evidence type="ECO:0000313" key="2">
    <source>
        <dbReference type="Proteomes" id="UP000078492"/>
    </source>
</evidence>
<keyword evidence="2" id="KW-1185">Reference proteome</keyword>